<gene>
    <name evidence="1" type="ORF">rsdtw13_02970</name>
</gene>
<dbReference type="Proteomes" id="UP001058074">
    <property type="component" value="Unassembled WGS sequence"/>
</dbReference>
<sequence>MEKIYYEDQYVREFTAEIEDIIEKDGKFHVVLDRTAFFPGGGGQSQDKGMIDVHPVIDVYEEAGVVYHVTEKKPIKIHKVKCVLDWENRFDGMQQHLGQHVLSGCFFKLFNANTAGIHLGKEVSTIDIIGSIDEKQVRAVEIKANEVIHQGMKVEFLWPTKSELKKLGLRRALPNTDEAIRVVKIGDLDINACCGVHPSDCRDLQLIKIKKWEKHKNNTTRIEFLAGKRAVEDYFKKDDFVTEICRFLNCNELEVTNAINNLTTQLKEALDENKKLTEKVGSYEVKEILENAEKIKDITVVKCLYTNENLKYLSKLASKLVDNEKVIVLFGNKVEDKVNLNFSASKDIKAVSMNDLLKDAITLVDGRGGGSALMAQGAGKNVGNAESALDYAFMKIKNTLA</sequence>
<evidence type="ECO:0000313" key="1">
    <source>
        <dbReference type="EMBL" id="GKX65039.1"/>
    </source>
</evidence>
<reference evidence="1" key="1">
    <citation type="journal article" date="2025" name="Int. J. Syst. Evol. Microbiol.">
        <title>Inconstantimicrobium mannanitabidum sp. nov., a novel member of the family Clostridiaceae isolated from anoxic soil under the treatment of reductive soil disinfestation.</title>
        <authorList>
            <person name="Ueki A."/>
            <person name="Tonouchi A."/>
            <person name="Honma S."/>
            <person name="Kaku N."/>
            <person name="Ueki K."/>
        </authorList>
    </citation>
    <scope>NUCLEOTIDE SEQUENCE</scope>
    <source>
        <strain evidence="1">TW13</strain>
    </source>
</reference>
<protein>
    <submittedName>
        <fullName evidence="1">Uncharacterized protein</fullName>
    </submittedName>
</protein>
<proteinExistence type="predicted"/>
<evidence type="ECO:0000313" key="2">
    <source>
        <dbReference type="Proteomes" id="UP001058074"/>
    </source>
</evidence>
<accession>A0ACB5R773</accession>
<keyword evidence="2" id="KW-1185">Reference proteome</keyword>
<organism evidence="1 2">
    <name type="scientific">Inconstantimicrobium mannanitabidum</name>
    <dbReference type="NCBI Taxonomy" id="1604901"/>
    <lineage>
        <taxon>Bacteria</taxon>
        <taxon>Bacillati</taxon>
        <taxon>Bacillota</taxon>
        <taxon>Clostridia</taxon>
        <taxon>Eubacteriales</taxon>
        <taxon>Clostridiaceae</taxon>
        <taxon>Inconstantimicrobium</taxon>
    </lineage>
</organism>
<comment type="caution">
    <text evidence="1">The sequence shown here is derived from an EMBL/GenBank/DDBJ whole genome shotgun (WGS) entry which is preliminary data.</text>
</comment>
<name>A0ACB5R773_9CLOT</name>
<dbReference type="EMBL" id="BROD01000001">
    <property type="protein sequence ID" value="GKX65039.1"/>
    <property type="molecule type" value="Genomic_DNA"/>
</dbReference>